<dbReference type="Pfam" id="PF16521">
    <property type="entry name" value="Myosin-VI_CBD"/>
    <property type="match status" value="1"/>
</dbReference>
<dbReference type="PRINTS" id="PR00193">
    <property type="entry name" value="MYOSINHEAVY"/>
</dbReference>
<dbReference type="Gene3D" id="6.10.220.10">
    <property type="match status" value="1"/>
</dbReference>
<accession>A0A7R9LE21</accession>
<keyword evidence="5 10" id="KW-0067">ATP-binding</keyword>
<keyword evidence="9 10" id="KW-0009">Actin-binding</keyword>
<dbReference type="InterPro" id="IPR036114">
    <property type="entry name" value="MYSc_Myo6"/>
</dbReference>
<evidence type="ECO:0000313" key="14">
    <source>
        <dbReference type="Proteomes" id="UP000728032"/>
    </source>
</evidence>
<keyword evidence="4 10" id="KW-0547">Nucleotide-binding</keyword>
<dbReference type="Proteomes" id="UP000728032">
    <property type="component" value="Unassembled WGS sequence"/>
</dbReference>
<dbReference type="OrthoDB" id="6108017at2759"/>
<dbReference type="InterPro" id="IPR036961">
    <property type="entry name" value="Kinesin_motor_dom_sf"/>
</dbReference>
<dbReference type="GO" id="GO:0005524">
    <property type="term" value="F:ATP binding"/>
    <property type="evidence" value="ECO:0007669"/>
    <property type="project" value="UniProtKB-UniRule"/>
</dbReference>
<dbReference type="InterPro" id="IPR032412">
    <property type="entry name" value="Myosin-VI_CBD"/>
</dbReference>
<dbReference type="GO" id="GO:0005516">
    <property type="term" value="F:calmodulin binding"/>
    <property type="evidence" value="ECO:0007669"/>
    <property type="project" value="UniProtKB-KW"/>
</dbReference>
<dbReference type="EMBL" id="OC915333">
    <property type="protein sequence ID" value="CAD7639937.1"/>
    <property type="molecule type" value="Genomic_DNA"/>
</dbReference>
<gene>
    <name evidence="13" type="ORF">ONB1V03_LOCUS2296</name>
</gene>
<evidence type="ECO:0000256" key="11">
    <source>
        <dbReference type="SAM" id="MobiDB-lite"/>
    </source>
</evidence>
<dbReference type="PANTHER" id="PTHR13140:SF745">
    <property type="entry name" value="UNCONVENTIONAL MYOSIN-VI"/>
    <property type="match status" value="1"/>
</dbReference>
<feature type="region of interest" description="Actin-binding" evidence="10">
    <location>
        <begin position="656"/>
        <end position="678"/>
    </location>
</feature>
<dbReference type="CDD" id="cd01382">
    <property type="entry name" value="MYSc_Myo6"/>
    <property type="match status" value="1"/>
</dbReference>
<evidence type="ECO:0000256" key="7">
    <source>
        <dbReference type="ARBA" id="ARBA00023123"/>
    </source>
</evidence>
<comment type="similarity">
    <text evidence="10">Belongs to the TRAFAC class myosin-kinesin ATPase superfamily. Myosin family.</text>
</comment>
<evidence type="ECO:0000256" key="5">
    <source>
        <dbReference type="ARBA" id="ARBA00022840"/>
    </source>
</evidence>
<dbReference type="FunFam" id="1.20.58.530:FF:000006">
    <property type="entry name" value="Putative unconventional myosin-VI"/>
    <property type="match status" value="1"/>
</dbReference>
<organism evidence="13">
    <name type="scientific">Oppiella nova</name>
    <dbReference type="NCBI Taxonomy" id="334625"/>
    <lineage>
        <taxon>Eukaryota</taxon>
        <taxon>Metazoa</taxon>
        <taxon>Ecdysozoa</taxon>
        <taxon>Arthropoda</taxon>
        <taxon>Chelicerata</taxon>
        <taxon>Arachnida</taxon>
        <taxon>Acari</taxon>
        <taxon>Acariformes</taxon>
        <taxon>Sarcoptiformes</taxon>
        <taxon>Oribatida</taxon>
        <taxon>Brachypylina</taxon>
        <taxon>Oppioidea</taxon>
        <taxon>Oppiidae</taxon>
        <taxon>Oppiella</taxon>
    </lineage>
</organism>
<dbReference type="AlphaFoldDB" id="A0A7R9LE21"/>
<feature type="region of interest" description="Disordered" evidence="11">
    <location>
        <begin position="940"/>
        <end position="990"/>
    </location>
</feature>
<dbReference type="EMBL" id="CAJPVJ010000508">
    <property type="protein sequence ID" value="CAG2162704.1"/>
    <property type="molecule type" value="Genomic_DNA"/>
</dbReference>
<dbReference type="PANTHER" id="PTHR13140">
    <property type="entry name" value="MYOSIN"/>
    <property type="match status" value="1"/>
</dbReference>
<dbReference type="CDD" id="cd21759">
    <property type="entry name" value="CBD_MYO6-like"/>
    <property type="match status" value="1"/>
</dbReference>
<dbReference type="Pfam" id="PF00063">
    <property type="entry name" value="Myosin_head"/>
    <property type="match status" value="1"/>
</dbReference>
<keyword evidence="6" id="KW-0112">Calmodulin-binding</keyword>
<evidence type="ECO:0000256" key="6">
    <source>
        <dbReference type="ARBA" id="ARBA00022860"/>
    </source>
</evidence>
<dbReference type="Gene3D" id="1.10.10.820">
    <property type="match status" value="1"/>
</dbReference>
<keyword evidence="7 10" id="KW-0518">Myosin</keyword>
<evidence type="ECO:0000256" key="2">
    <source>
        <dbReference type="ARBA" id="ARBA00022490"/>
    </source>
</evidence>
<evidence type="ECO:0000256" key="9">
    <source>
        <dbReference type="ARBA" id="ARBA00023203"/>
    </source>
</evidence>
<feature type="domain" description="Myosin motor" evidence="12">
    <location>
        <begin position="54"/>
        <end position="776"/>
    </location>
</feature>
<reference evidence="13" key="1">
    <citation type="submission" date="2020-11" db="EMBL/GenBank/DDBJ databases">
        <authorList>
            <person name="Tran Van P."/>
        </authorList>
    </citation>
    <scope>NUCLEOTIDE SEQUENCE</scope>
</reference>
<feature type="binding site" evidence="10">
    <location>
        <begin position="148"/>
        <end position="155"/>
    </location>
    <ligand>
        <name>ATP</name>
        <dbReference type="ChEBI" id="CHEBI:30616"/>
    </ligand>
</feature>
<dbReference type="Gene3D" id="1.20.120.720">
    <property type="entry name" value="Myosin VI head, motor domain, U50 subdomain"/>
    <property type="match status" value="1"/>
</dbReference>
<dbReference type="Gene3D" id="3.40.850.10">
    <property type="entry name" value="Kinesin motor domain"/>
    <property type="match status" value="1"/>
</dbReference>
<dbReference type="GO" id="GO:0051015">
    <property type="term" value="F:actin filament binding"/>
    <property type="evidence" value="ECO:0007669"/>
    <property type="project" value="InterPro"/>
</dbReference>
<keyword evidence="14" id="KW-1185">Reference proteome</keyword>
<dbReference type="Gene3D" id="1.20.58.530">
    <property type="match status" value="1"/>
</dbReference>
<proteinExistence type="inferred from homology"/>
<evidence type="ECO:0000256" key="10">
    <source>
        <dbReference type="PROSITE-ProRule" id="PRU00782"/>
    </source>
</evidence>
<dbReference type="GO" id="GO:0000146">
    <property type="term" value="F:microfilament motor activity"/>
    <property type="evidence" value="ECO:0007669"/>
    <property type="project" value="TreeGrafter"/>
</dbReference>
<dbReference type="InterPro" id="IPR027417">
    <property type="entry name" value="P-loop_NTPase"/>
</dbReference>
<dbReference type="GO" id="GO:0016459">
    <property type="term" value="C:myosin complex"/>
    <property type="evidence" value="ECO:0007669"/>
    <property type="project" value="UniProtKB-KW"/>
</dbReference>
<comment type="subcellular location">
    <subcellularLocation>
        <location evidence="1">Cytoplasm</location>
    </subcellularLocation>
</comment>
<protein>
    <recommendedName>
        <fullName evidence="12">Myosin motor domain-containing protein</fullName>
    </recommendedName>
</protein>
<dbReference type="Gene3D" id="3.30.70.1590">
    <property type="match status" value="1"/>
</dbReference>
<dbReference type="InterPro" id="IPR049016">
    <property type="entry name" value="MYO6_lever"/>
</dbReference>
<keyword evidence="8 10" id="KW-0505">Motor protein</keyword>
<keyword evidence="2" id="KW-0963">Cytoplasm</keyword>
<evidence type="ECO:0000313" key="13">
    <source>
        <dbReference type="EMBL" id="CAD7639937.1"/>
    </source>
</evidence>
<evidence type="ECO:0000256" key="3">
    <source>
        <dbReference type="ARBA" id="ARBA00022553"/>
    </source>
</evidence>
<dbReference type="SUPFAM" id="SSF52540">
    <property type="entry name" value="P-loop containing nucleoside triphosphate hydrolases"/>
    <property type="match status" value="1"/>
</dbReference>
<keyword evidence="3" id="KW-0597">Phosphoprotein</keyword>
<evidence type="ECO:0000259" key="12">
    <source>
        <dbReference type="PROSITE" id="PS51456"/>
    </source>
</evidence>
<evidence type="ECO:0000256" key="4">
    <source>
        <dbReference type="ARBA" id="ARBA00022741"/>
    </source>
</evidence>
<dbReference type="FunFam" id="3.40.850.10:FF:000018">
    <property type="entry name" value="unconventional myosin-VI isoform X1"/>
    <property type="match status" value="1"/>
</dbReference>
<dbReference type="Pfam" id="PF21521">
    <property type="entry name" value="MYO6_lever"/>
    <property type="match status" value="1"/>
</dbReference>
<dbReference type="Gene3D" id="2.30.30.360">
    <property type="entry name" value="Myosin S1 fragment, N-terminal"/>
    <property type="match status" value="1"/>
</dbReference>
<dbReference type="SMART" id="SM00242">
    <property type="entry name" value="MYSc"/>
    <property type="match status" value="1"/>
</dbReference>
<evidence type="ECO:0000256" key="8">
    <source>
        <dbReference type="ARBA" id="ARBA00023175"/>
    </source>
</evidence>
<sequence length="1235" mass="141255">MESQKVWANDVNDGYVLGRIVDIGPNGPTVQTFNHKQIQSTYDGVFPAEEDDNKEVEDNCALMYLNEATLLNNVRLRYKKDKIYTYVANILIAVNPYFEVKDLYSSKTLKSYQGKSLGTMAPHVFAIADKAFRDMRATKQSQSIIVSGESGAGKTESTKYVLRYLCESWGSQSGQIEQLILDANPVLEAFGNAKTVRNNNSSRFGKFIEIHFNAKHSVVGGYISHYLLEKSRICGQSSSERNYHIFYQLCAGLPAPIFAKLKLSCPDKFHYLNRGCTQYFSSKQSDTQLNANRKSAEHVSEGSLNDPIVDDIKDFKATDDALAHFGVSEADRLAIYQIVAAVLHLGNIAFEDSAEDSKGGSRVTADTKVSLETAAELLGVDCDQLQQSLLSRVMQTSKGGHKVYEAQNARDALAKAMYSKLFDFIVKTINKAIPFSMSANYIGVLDIAGFEYFECNSFEQFCINYCNEKLQQFFNERILKEEQTIYEREGLGLKKIDFIDNQDCIDLLEGKGSGIFDLLDEESKLPKPSSVHFTETVHSSHTNHFRLAVPRKSKLRSHREIRDDEGFLIRHFAGAVCYSTQAFIDKNNDALHASLEALMVDASNPLLKSLFTSGADKSLKNGNNNNIIINNNFNNKAKSAGKLTFESVGGKFRSQLSELMSKLRSTGTHFIRCIKPNLNMVAHQFEGAHILSQLRCSGMTSVLELMQMGYPSRAAFADLYAMYAKLLPPELARLDARLFCRALFKALGLNENDFRFGATKIFFRPGKFAEFDQIMKSDPDHLALLVKKVQKWLLASRWKKAQWCSLSVIKLKNKIQFRKQQIILIQKNIRMLNAIHKYRPRYKGLIQVKQLRKHLIQLEELSKQLKSNSDKQMCDETIRRVDTDMNQLIAKLKSDTKMNAKDIDADVNRLNSSINENVGLLRGKLAEQERLLKIQQQMEVERKQREEEDRKAKEMEENKRKKAEMEERNRLEAQARAEREAKEMRTERERKLKEESLLEAEMKRIEQERRDYELAARLAQDSELTVSDDWQSSPTMLPRSAAVLEQRQSAANQKYNLEKWKYSDLRDTINTSCDIELLEACREEFHRRLKVYHSWKSRANKNKVMNGGPQQRAPDSILDQTFNYNIRGGDKSAGEQRYFRMPFNKPNTSSAHKGWWFAHFDGQWIARQMEIHPEKQPILLIAGRDDMQMCELSLEETRLTTKRGAEILVHEFETEWVRNGGQPYTRGPIEHNLIE</sequence>
<dbReference type="GO" id="GO:0030048">
    <property type="term" value="P:actin filament-based movement"/>
    <property type="evidence" value="ECO:0007669"/>
    <property type="project" value="TreeGrafter"/>
</dbReference>
<dbReference type="PROSITE" id="PS51456">
    <property type="entry name" value="MYOSIN_MOTOR"/>
    <property type="match status" value="1"/>
</dbReference>
<dbReference type="InterPro" id="IPR001609">
    <property type="entry name" value="Myosin_head_motor_dom-like"/>
</dbReference>
<dbReference type="CDD" id="cd21958">
    <property type="entry name" value="MyUb_Myo6"/>
    <property type="match status" value="1"/>
</dbReference>
<evidence type="ECO:0000256" key="1">
    <source>
        <dbReference type="ARBA" id="ARBA00004496"/>
    </source>
</evidence>
<name>A0A7R9LE21_9ACAR</name>
<dbReference type="GO" id="GO:0007015">
    <property type="term" value="P:actin filament organization"/>
    <property type="evidence" value="ECO:0007669"/>
    <property type="project" value="TreeGrafter"/>
</dbReference>
<dbReference type="InterPro" id="IPR008989">
    <property type="entry name" value="Myosin_S1_N"/>
</dbReference>
<dbReference type="GO" id="GO:0030139">
    <property type="term" value="C:endocytic vesicle"/>
    <property type="evidence" value="ECO:0007669"/>
    <property type="project" value="TreeGrafter"/>
</dbReference>
<dbReference type="GO" id="GO:0005886">
    <property type="term" value="C:plasma membrane"/>
    <property type="evidence" value="ECO:0007669"/>
    <property type="project" value="TreeGrafter"/>
</dbReference>